<dbReference type="InterPro" id="IPR036597">
    <property type="entry name" value="Fido-like_dom_sf"/>
</dbReference>
<dbReference type="PROSITE" id="PS51459">
    <property type="entry name" value="FIDO"/>
    <property type="match status" value="1"/>
</dbReference>
<dbReference type="InterPro" id="IPR040198">
    <property type="entry name" value="Fido_containing"/>
</dbReference>
<keyword evidence="2" id="KW-0547">Nucleotide-binding</keyword>
<dbReference type="Pfam" id="PF02661">
    <property type="entry name" value="Fic"/>
    <property type="match status" value="1"/>
</dbReference>
<keyword evidence="2" id="KW-0067">ATP-binding</keyword>
<name>A0A9X1TCZ7_9BACT</name>
<evidence type="ECO:0000256" key="1">
    <source>
        <dbReference type="PIRSR" id="PIRSR640198-1"/>
    </source>
</evidence>
<dbReference type="RefSeq" id="WP_234616370.1">
    <property type="nucleotide sequence ID" value="NZ_CP098806.1"/>
</dbReference>
<dbReference type="SUPFAM" id="SSF140931">
    <property type="entry name" value="Fic-like"/>
    <property type="match status" value="1"/>
</dbReference>
<dbReference type="GO" id="GO:0005524">
    <property type="term" value="F:ATP binding"/>
    <property type="evidence" value="ECO:0007669"/>
    <property type="project" value="UniProtKB-KW"/>
</dbReference>
<dbReference type="PANTHER" id="PTHR13504:SF38">
    <property type="entry name" value="FIDO DOMAIN-CONTAINING PROTEIN"/>
    <property type="match status" value="1"/>
</dbReference>
<dbReference type="AlphaFoldDB" id="A0A9X1TCZ7"/>
<dbReference type="Proteomes" id="UP001139700">
    <property type="component" value="Unassembled WGS sequence"/>
</dbReference>
<evidence type="ECO:0000313" key="5">
    <source>
        <dbReference type="Proteomes" id="UP001139700"/>
    </source>
</evidence>
<reference evidence="4" key="1">
    <citation type="submission" date="2021-12" db="EMBL/GenBank/DDBJ databases">
        <title>Novel species in genus Dyadobacter.</title>
        <authorList>
            <person name="Ma C."/>
        </authorList>
    </citation>
    <scope>NUCLEOTIDE SEQUENCE</scope>
    <source>
        <strain evidence="4">CY399</strain>
    </source>
</reference>
<feature type="active site" evidence="1">
    <location>
        <position position="339"/>
    </location>
</feature>
<dbReference type="PANTHER" id="PTHR13504">
    <property type="entry name" value="FIDO DOMAIN-CONTAINING PROTEIN DDB_G0283145"/>
    <property type="match status" value="1"/>
</dbReference>
<accession>A0A9X1TCZ7</accession>
<feature type="binding site" evidence="2">
    <location>
        <begin position="343"/>
        <end position="350"/>
    </location>
    <ligand>
        <name>ATP</name>
        <dbReference type="ChEBI" id="CHEBI:30616"/>
    </ligand>
</feature>
<dbReference type="InterPro" id="IPR003812">
    <property type="entry name" value="Fido"/>
</dbReference>
<organism evidence="4 5">
    <name type="scientific">Dyadobacter fanqingshengii</name>
    <dbReference type="NCBI Taxonomy" id="2906443"/>
    <lineage>
        <taxon>Bacteria</taxon>
        <taxon>Pseudomonadati</taxon>
        <taxon>Bacteroidota</taxon>
        <taxon>Cytophagia</taxon>
        <taxon>Cytophagales</taxon>
        <taxon>Spirosomataceae</taxon>
        <taxon>Dyadobacter</taxon>
    </lineage>
</organism>
<comment type="caution">
    <text evidence="4">The sequence shown here is derived from an EMBL/GenBank/DDBJ whole genome shotgun (WGS) entry which is preliminary data.</text>
</comment>
<evidence type="ECO:0000256" key="2">
    <source>
        <dbReference type="PIRSR" id="PIRSR640198-2"/>
    </source>
</evidence>
<feature type="domain" description="Fido" evidence="3">
    <location>
        <begin position="250"/>
        <end position="402"/>
    </location>
</feature>
<proteinExistence type="predicted"/>
<gene>
    <name evidence="4" type="ORF">LXM24_26270</name>
</gene>
<sequence>MKSQGLTRLTVNFQEMATPEPGYLAGYAAIISGYNLKVPIPEVLAIISLKHVRYETKHWRVLTTRHTPPDTLLGHLTFAMKYEGIELGVLKALFQTVPAADITREVLKEPNGQYSRKIWFLYEWLMDHKLEIPDLTISNYVDLVDDTLQFPTSNAENSKRHRIRNNLPGVRDFCPMLRRTTLLTRFIGLDLSKMAKGIVSKTNPTVKARLATLLPFQEAKASYDIEKGVEQSTRADRWARVLRHSGEFSISNQELLRLQEKLIENPRFIKLGFREKEGFVGEQDIRHGTLLLTHLPAKAQDIDLLMNGLIETARRLEGDEAFDAVLATAIVSFGFVFIHPFSDGNGRIHRYLLHNLLSRKGFVPKGITFPISATILDKALEYQEILQHFSYPRISIIDWKPTSNHHFNIDSETIDLYRYFDATSYAEFLYGCVDETLNVKFPKEVDYLDKYDRMKQFLDDYFEMPDQLVGTLIRLLDQGQGKLGGHANKTDLGKLTKEEVQTIELKYAEIFGD</sequence>
<dbReference type="EMBL" id="JAJTTA010000008">
    <property type="protein sequence ID" value="MCF0043639.1"/>
    <property type="molecule type" value="Genomic_DNA"/>
</dbReference>
<protein>
    <submittedName>
        <fullName evidence="4">Fic family protein</fullName>
    </submittedName>
</protein>
<evidence type="ECO:0000259" key="3">
    <source>
        <dbReference type="PROSITE" id="PS51459"/>
    </source>
</evidence>
<evidence type="ECO:0000313" key="4">
    <source>
        <dbReference type="EMBL" id="MCF0043639.1"/>
    </source>
</evidence>
<dbReference type="Gene3D" id="1.10.3290.10">
    <property type="entry name" value="Fido-like domain"/>
    <property type="match status" value="1"/>
</dbReference>
<keyword evidence="5" id="KW-1185">Reference proteome</keyword>